<evidence type="ECO:0000256" key="1">
    <source>
        <dbReference type="ARBA" id="ARBA00009437"/>
    </source>
</evidence>
<evidence type="ECO:0000259" key="5">
    <source>
        <dbReference type="PROSITE" id="PS50931"/>
    </source>
</evidence>
<organism evidence="6 7">
    <name type="scientific">Luteipulveratus halotolerans</name>
    <dbReference type="NCBI Taxonomy" id="1631356"/>
    <lineage>
        <taxon>Bacteria</taxon>
        <taxon>Bacillati</taxon>
        <taxon>Actinomycetota</taxon>
        <taxon>Actinomycetes</taxon>
        <taxon>Micrococcales</taxon>
        <taxon>Dermacoccaceae</taxon>
        <taxon>Luteipulveratus</taxon>
    </lineage>
</organism>
<dbReference type="Gene3D" id="3.40.190.10">
    <property type="entry name" value="Periplasmic binding protein-like II"/>
    <property type="match status" value="2"/>
</dbReference>
<dbReference type="GO" id="GO:0003677">
    <property type="term" value="F:DNA binding"/>
    <property type="evidence" value="ECO:0007669"/>
    <property type="project" value="UniProtKB-KW"/>
</dbReference>
<evidence type="ECO:0000313" key="7">
    <source>
        <dbReference type="Proteomes" id="UP000037397"/>
    </source>
</evidence>
<reference evidence="7" key="1">
    <citation type="submission" date="2015-03" db="EMBL/GenBank/DDBJ databases">
        <title>Luteipulveratus halotolerans sp. nov., a novel actinobacterium (Dermacoccaceae) from Sarawak, Malaysia.</title>
        <authorList>
            <person name="Juboi H."/>
            <person name="Basik A."/>
            <person name="Shamsul S.S."/>
            <person name="Arnold P."/>
            <person name="Schmitt E.K."/>
            <person name="Sanglier J.-J."/>
            <person name="Yeo T."/>
        </authorList>
    </citation>
    <scope>NUCLEOTIDE SEQUENCE [LARGE SCALE GENOMIC DNA]</scope>
    <source>
        <strain evidence="7">C296001</strain>
    </source>
</reference>
<dbReference type="AlphaFoldDB" id="A0A0L6CLE2"/>
<dbReference type="InterPro" id="IPR036388">
    <property type="entry name" value="WH-like_DNA-bd_sf"/>
</dbReference>
<dbReference type="SUPFAM" id="SSF53850">
    <property type="entry name" value="Periplasmic binding protein-like II"/>
    <property type="match status" value="1"/>
</dbReference>
<evidence type="ECO:0000256" key="2">
    <source>
        <dbReference type="ARBA" id="ARBA00023015"/>
    </source>
</evidence>
<gene>
    <name evidence="6" type="ORF">VV01_17475</name>
</gene>
<name>A0A0L6CLE2_9MICO</name>
<evidence type="ECO:0000256" key="4">
    <source>
        <dbReference type="ARBA" id="ARBA00023163"/>
    </source>
</evidence>
<comment type="similarity">
    <text evidence="1">Belongs to the LysR transcriptional regulatory family.</text>
</comment>
<dbReference type="PROSITE" id="PS50931">
    <property type="entry name" value="HTH_LYSR"/>
    <property type="match status" value="1"/>
</dbReference>
<dbReference type="RefSeq" id="WP_050671006.1">
    <property type="nucleotide sequence ID" value="NZ_LAIR01000002.1"/>
</dbReference>
<keyword evidence="2" id="KW-0805">Transcription regulation</keyword>
<dbReference type="InterPro" id="IPR036390">
    <property type="entry name" value="WH_DNA-bd_sf"/>
</dbReference>
<dbReference type="GO" id="GO:0003700">
    <property type="term" value="F:DNA-binding transcription factor activity"/>
    <property type="evidence" value="ECO:0007669"/>
    <property type="project" value="InterPro"/>
</dbReference>
<comment type="caution">
    <text evidence="6">The sequence shown here is derived from an EMBL/GenBank/DDBJ whole genome shotgun (WGS) entry which is preliminary data.</text>
</comment>
<evidence type="ECO:0000313" key="6">
    <source>
        <dbReference type="EMBL" id="KNX38534.1"/>
    </source>
</evidence>
<protein>
    <recommendedName>
        <fullName evidence="5">HTH lysR-type domain-containing protein</fullName>
    </recommendedName>
</protein>
<sequence length="308" mass="33153">MFDLQRLRALHAVRQHGSVAAAAEALGFTSSAVSQQIAKLEREAHASLLEKAGRGVILTDAGLVLADATEAILSTTEQASADLEALQSGVSGTLRVLCFPTAIRGLAAPALAELRRTTPDLTVRIEEGWIRSTERIEGGHADLAVTHDWADSPVDLPAHLTQSPLLEDPVDVLLPAAHPLAQRTSLTLDDLLDAPWIIDTNPDSICSKWLRDQMTARGRTADVVHRLDEYPSQIAVVGAGLGLSLLPRMGRPDLPDGVRAVPLRGDRPVRRVFAICRRASSRRPAIRTLTTALRDQAEQWEGVEAATG</sequence>
<dbReference type="STRING" id="1631356.VV01_17475"/>
<keyword evidence="7" id="KW-1185">Reference proteome</keyword>
<dbReference type="InterPro" id="IPR000847">
    <property type="entry name" value="LysR_HTH_N"/>
</dbReference>
<dbReference type="EMBL" id="LAIR01000002">
    <property type="protein sequence ID" value="KNX38534.1"/>
    <property type="molecule type" value="Genomic_DNA"/>
</dbReference>
<dbReference type="PANTHER" id="PTHR30346">
    <property type="entry name" value="TRANSCRIPTIONAL DUAL REGULATOR HCAR-RELATED"/>
    <property type="match status" value="1"/>
</dbReference>
<dbReference type="CDD" id="cd08423">
    <property type="entry name" value="PBP2_LTTR_like_6"/>
    <property type="match status" value="1"/>
</dbReference>
<accession>A0A0L6CLE2</accession>
<dbReference type="SUPFAM" id="SSF46785">
    <property type="entry name" value="Winged helix' DNA-binding domain"/>
    <property type="match status" value="1"/>
</dbReference>
<dbReference type="PANTHER" id="PTHR30346:SF29">
    <property type="entry name" value="LYSR SUBSTRATE-BINDING"/>
    <property type="match status" value="1"/>
</dbReference>
<keyword evidence="4" id="KW-0804">Transcription</keyword>
<dbReference type="GO" id="GO:0032993">
    <property type="term" value="C:protein-DNA complex"/>
    <property type="evidence" value="ECO:0007669"/>
    <property type="project" value="TreeGrafter"/>
</dbReference>
<dbReference type="Gene3D" id="1.10.10.10">
    <property type="entry name" value="Winged helix-like DNA-binding domain superfamily/Winged helix DNA-binding domain"/>
    <property type="match status" value="1"/>
</dbReference>
<dbReference type="Pfam" id="PF03466">
    <property type="entry name" value="LysR_substrate"/>
    <property type="match status" value="1"/>
</dbReference>
<evidence type="ECO:0000256" key="3">
    <source>
        <dbReference type="ARBA" id="ARBA00023125"/>
    </source>
</evidence>
<feature type="domain" description="HTH lysR-type" evidence="5">
    <location>
        <begin position="2"/>
        <end position="59"/>
    </location>
</feature>
<dbReference type="Proteomes" id="UP000037397">
    <property type="component" value="Unassembled WGS sequence"/>
</dbReference>
<keyword evidence="3" id="KW-0238">DNA-binding</keyword>
<proteinExistence type="inferred from homology"/>
<dbReference type="OrthoDB" id="4131546at2"/>
<dbReference type="Pfam" id="PF00126">
    <property type="entry name" value="HTH_1"/>
    <property type="match status" value="1"/>
</dbReference>
<dbReference type="InterPro" id="IPR005119">
    <property type="entry name" value="LysR_subst-bd"/>
</dbReference>